<proteinExistence type="predicted"/>
<accession>A0A5E4YUS4</accession>
<keyword evidence="2" id="KW-1185">Reference proteome</keyword>
<sequence>MVKLIKPFRGVPNGEIYPKQYEAGDECPQELEAGAAELGALEGSEEKKAPASKK</sequence>
<protein>
    <submittedName>
        <fullName evidence="1">Uncharacterized protein</fullName>
    </submittedName>
</protein>
<dbReference type="Proteomes" id="UP000383971">
    <property type="component" value="Unassembled WGS sequence"/>
</dbReference>
<reference evidence="1 2" key="1">
    <citation type="submission" date="2019-08" db="EMBL/GenBank/DDBJ databases">
        <authorList>
            <person name="Peeters C."/>
        </authorList>
    </citation>
    <scope>NUCLEOTIDE SEQUENCE [LARGE SCALE GENOMIC DNA]</scope>
    <source>
        <strain evidence="1 2">LMG 31111</strain>
    </source>
</reference>
<dbReference type="EMBL" id="CABPSE010000024">
    <property type="protein sequence ID" value="VVE51673.1"/>
    <property type="molecule type" value="Genomic_DNA"/>
</dbReference>
<dbReference type="RefSeq" id="WP_174977343.1">
    <property type="nucleotide sequence ID" value="NZ_CABPSE010000024.1"/>
</dbReference>
<name>A0A5E4YUS4_9BURK</name>
<evidence type="ECO:0000313" key="1">
    <source>
        <dbReference type="EMBL" id="VVE51673.1"/>
    </source>
</evidence>
<evidence type="ECO:0000313" key="2">
    <source>
        <dbReference type="Proteomes" id="UP000383971"/>
    </source>
</evidence>
<organism evidence="1 2">
    <name type="scientific">Pandoraea communis</name>
    <dbReference type="NCBI Taxonomy" id="2508297"/>
    <lineage>
        <taxon>Bacteria</taxon>
        <taxon>Pseudomonadati</taxon>
        <taxon>Pseudomonadota</taxon>
        <taxon>Betaproteobacteria</taxon>
        <taxon>Burkholderiales</taxon>
        <taxon>Burkholderiaceae</taxon>
        <taxon>Pandoraea</taxon>
    </lineage>
</organism>
<gene>
    <name evidence="1" type="ORF">PCO31111_04764</name>
</gene>
<dbReference type="AlphaFoldDB" id="A0A5E4YUS4"/>